<comment type="caution">
    <text evidence="1">The sequence shown here is derived from an EMBL/GenBank/DDBJ whole genome shotgun (WGS) entry which is preliminary data.</text>
</comment>
<dbReference type="GeneID" id="85326556"/>
<name>A0AA40BFM8_9PEZI</name>
<gene>
    <name evidence="1" type="ORF">B0T26DRAFT_736125</name>
</gene>
<dbReference type="RefSeq" id="XP_060301935.1">
    <property type="nucleotide sequence ID" value="XM_060443286.1"/>
</dbReference>
<keyword evidence="2" id="KW-1185">Reference proteome</keyword>
<sequence length="233" mass="26950">MRLLNMQSRQLHTRYDDAIPPYAILSHTWDQQEAEVSFEDMKRPHHVHMPRYDKIENTCRLAEIGGLEWYGSTRAAICFAHLADVQRSDPISDLDVAFEHCRWFTRGWTLQKLLAPGQLVFYDRTWEAVGDRASLAGQIQRRTAAPPSLPIGERMSWASDRNTTRKEDLAYCLFGIFDVHMPLLYGEGDHAFRRLQEEILKTWETTSRGLPTPTNSVSWGRHMLSLAGWHLRG</sequence>
<organism evidence="1 2">
    <name type="scientific">Lasiosphaeria miniovina</name>
    <dbReference type="NCBI Taxonomy" id="1954250"/>
    <lineage>
        <taxon>Eukaryota</taxon>
        <taxon>Fungi</taxon>
        <taxon>Dikarya</taxon>
        <taxon>Ascomycota</taxon>
        <taxon>Pezizomycotina</taxon>
        <taxon>Sordariomycetes</taxon>
        <taxon>Sordariomycetidae</taxon>
        <taxon>Sordariales</taxon>
        <taxon>Lasiosphaeriaceae</taxon>
        <taxon>Lasiosphaeria</taxon>
    </lineage>
</organism>
<dbReference type="AlphaFoldDB" id="A0AA40BFM8"/>
<reference evidence="1" key="1">
    <citation type="submission" date="2023-06" db="EMBL/GenBank/DDBJ databases">
        <title>Genome-scale phylogeny and comparative genomics of the fungal order Sordariales.</title>
        <authorList>
            <consortium name="Lawrence Berkeley National Laboratory"/>
            <person name="Hensen N."/>
            <person name="Bonometti L."/>
            <person name="Westerberg I."/>
            <person name="Brannstrom I.O."/>
            <person name="Guillou S."/>
            <person name="Cros-Aarteil S."/>
            <person name="Calhoun S."/>
            <person name="Haridas S."/>
            <person name="Kuo A."/>
            <person name="Mondo S."/>
            <person name="Pangilinan J."/>
            <person name="Riley R."/>
            <person name="LaButti K."/>
            <person name="Andreopoulos B."/>
            <person name="Lipzen A."/>
            <person name="Chen C."/>
            <person name="Yanf M."/>
            <person name="Daum C."/>
            <person name="Ng V."/>
            <person name="Clum A."/>
            <person name="Steindorff A."/>
            <person name="Ohm R."/>
            <person name="Martin F."/>
            <person name="Silar P."/>
            <person name="Natvig D."/>
            <person name="Lalanne C."/>
            <person name="Gautier V."/>
            <person name="Ament-velasquez S.L."/>
            <person name="Kruys A."/>
            <person name="Hutchinson M.I."/>
            <person name="Powell A.J."/>
            <person name="Barry K."/>
            <person name="Miller A.N."/>
            <person name="Grigoriev I.V."/>
            <person name="Debuchy R."/>
            <person name="Gladieux P."/>
            <person name="Thoren M.H."/>
            <person name="Johannesson H."/>
        </authorList>
    </citation>
    <scope>NUCLEOTIDE SEQUENCE</scope>
    <source>
        <strain evidence="1">SMH2392-1A</strain>
    </source>
</reference>
<evidence type="ECO:0000313" key="2">
    <source>
        <dbReference type="Proteomes" id="UP001172101"/>
    </source>
</evidence>
<protein>
    <submittedName>
        <fullName evidence="1">Uncharacterized protein</fullName>
    </submittedName>
</protein>
<accession>A0AA40BFM8</accession>
<dbReference type="PANTHER" id="PTHR10622:SF10">
    <property type="entry name" value="HET DOMAIN-CONTAINING PROTEIN"/>
    <property type="match status" value="1"/>
</dbReference>
<dbReference type="EMBL" id="JAUIRO010000001">
    <property type="protein sequence ID" value="KAK0733058.1"/>
    <property type="molecule type" value="Genomic_DNA"/>
</dbReference>
<proteinExistence type="predicted"/>
<evidence type="ECO:0000313" key="1">
    <source>
        <dbReference type="EMBL" id="KAK0733058.1"/>
    </source>
</evidence>
<dbReference type="PANTHER" id="PTHR10622">
    <property type="entry name" value="HET DOMAIN-CONTAINING PROTEIN"/>
    <property type="match status" value="1"/>
</dbReference>
<dbReference type="Proteomes" id="UP001172101">
    <property type="component" value="Unassembled WGS sequence"/>
</dbReference>